<dbReference type="Proteomes" id="UP000219452">
    <property type="component" value="Unassembled WGS sequence"/>
</dbReference>
<evidence type="ECO:0000313" key="2">
    <source>
        <dbReference type="Proteomes" id="UP000219452"/>
    </source>
</evidence>
<organism evidence="1 2">
    <name type="scientific">Spirosoma fluviale</name>
    <dbReference type="NCBI Taxonomy" id="1597977"/>
    <lineage>
        <taxon>Bacteria</taxon>
        <taxon>Pseudomonadati</taxon>
        <taxon>Bacteroidota</taxon>
        <taxon>Cytophagia</taxon>
        <taxon>Cytophagales</taxon>
        <taxon>Cytophagaceae</taxon>
        <taxon>Spirosoma</taxon>
    </lineage>
</organism>
<evidence type="ECO:0000313" key="1">
    <source>
        <dbReference type="EMBL" id="SOD90388.1"/>
    </source>
</evidence>
<dbReference type="EMBL" id="OCNH01000002">
    <property type="protein sequence ID" value="SOD90388.1"/>
    <property type="molecule type" value="Genomic_DNA"/>
</dbReference>
<name>A0A286G4H4_9BACT</name>
<sequence>MGLVGLDNALTRNNLRYRTVQHCTALAGCTTSKLVDETPGTNSRAFPTQRSAPVGVMGTYFYTITYQ</sequence>
<accession>A0A286G4H4</accession>
<proteinExistence type="predicted"/>
<protein>
    <submittedName>
        <fullName evidence="1">Uncharacterized protein</fullName>
    </submittedName>
</protein>
<gene>
    <name evidence="1" type="ORF">SAMN06269250_3399</name>
</gene>
<dbReference type="AlphaFoldDB" id="A0A286G4H4"/>
<reference evidence="2" key="1">
    <citation type="submission" date="2017-09" db="EMBL/GenBank/DDBJ databases">
        <authorList>
            <person name="Varghese N."/>
            <person name="Submissions S."/>
        </authorList>
    </citation>
    <scope>NUCLEOTIDE SEQUENCE [LARGE SCALE GENOMIC DNA]</scope>
    <source>
        <strain evidence="2">DSM 29961</strain>
    </source>
</reference>
<keyword evidence="2" id="KW-1185">Reference proteome</keyword>